<dbReference type="AlphaFoldDB" id="A0A679GHB0"/>
<dbReference type="GO" id="GO:0016787">
    <property type="term" value="F:hydrolase activity"/>
    <property type="evidence" value="ECO:0007669"/>
    <property type="project" value="UniProtKB-KW"/>
</dbReference>
<dbReference type="InterPro" id="IPR013094">
    <property type="entry name" value="AB_hydrolase_3"/>
</dbReference>
<evidence type="ECO:0000256" key="1">
    <source>
        <dbReference type="ARBA" id="ARBA00022801"/>
    </source>
</evidence>
<dbReference type="Pfam" id="PF07859">
    <property type="entry name" value="Abhydrolase_3"/>
    <property type="match status" value="1"/>
</dbReference>
<dbReference type="InterPro" id="IPR019826">
    <property type="entry name" value="Carboxylesterase_B_AS"/>
</dbReference>
<protein>
    <submittedName>
        <fullName evidence="3">Alpha/beta hydrolase</fullName>
    </submittedName>
</protein>
<dbReference type="InterPro" id="IPR050300">
    <property type="entry name" value="GDXG_lipolytic_enzyme"/>
</dbReference>
<dbReference type="InterPro" id="IPR029058">
    <property type="entry name" value="AB_hydrolase_fold"/>
</dbReference>
<sequence length="341" mass="36801">MEALGALPGSLQKKIGAGRLDLPGHTLCPEVSMFLRLMGDIDAANPQNRPMDQVRAQTDLDAWTFGGREIPLHSVRALSIDADPRPIPARHYVGSPDAKGVLLYFHGGAWVSGGLDSCDSICRYLARYADIHVVSVDYRLAPEHVYPAALDDAKAAYRYTLDHLASFGGVPCFVAVGGDSAGGNLAAALCRKVLSSDWPMPHYQLLFYPVLDVLNKSRAYQTFSSGYILSEAQMDWAKALYAPEGNYQDLGLSPATASSLAGLPPAYVATAEFDVLRDEGEFYAARLSAFAPATRLRRAPGLIHGFANMMGVSRTARAEMQRAAEALAAARTNWPDRPITG</sequence>
<proteinExistence type="predicted"/>
<evidence type="ECO:0000313" key="3">
    <source>
        <dbReference type="EMBL" id="BCA29425.1"/>
    </source>
</evidence>
<organism evidence="3 4">
    <name type="scientific">Metapseudomonas otitidis</name>
    <dbReference type="NCBI Taxonomy" id="319939"/>
    <lineage>
        <taxon>Bacteria</taxon>
        <taxon>Pseudomonadati</taxon>
        <taxon>Pseudomonadota</taxon>
        <taxon>Gammaproteobacteria</taxon>
        <taxon>Pseudomonadales</taxon>
        <taxon>Pseudomonadaceae</taxon>
        <taxon>Metapseudomonas</taxon>
    </lineage>
</organism>
<dbReference type="Gene3D" id="3.40.50.1820">
    <property type="entry name" value="alpha/beta hydrolase"/>
    <property type="match status" value="1"/>
</dbReference>
<dbReference type="Proteomes" id="UP000501237">
    <property type="component" value="Chromosome"/>
</dbReference>
<name>A0A679GHB0_9GAMM</name>
<dbReference type="PANTHER" id="PTHR48081:SF8">
    <property type="entry name" value="ALPHA_BETA HYDROLASE FOLD-3 DOMAIN-CONTAINING PROTEIN-RELATED"/>
    <property type="match status" value="1"/>
</dbReference>
<feature type="domain" description="Alpha/beta hydrolase fold-3" evidence="2">
    <location>
        <begin position="102"/>
        <end position="307"/>
    </location>
</feature>
<dbReference type="PROSITE" id="PS00122">
    <property type="entry name" value="CARBOXYLESTERASE_B_1"/>
    <property type="match status" value="1"/>
</dbReference>
<gene>
    <name evidence="3" type="ORF">PtoMrB4_34020</name>
</gene>
<evidence type="ECO:0000313" key="4">
    <source>
        <dbReference type="Proteomes" id="UP000501237"/>
    </source>
</evidence>
<dbReference type="SUPFAM" id="SSF53474">
    <property type="entry name" value="alpha/beta-Hydrolases"/>
    <property type="match status" value="1"/>
</dbReference>
<accession>A0A679GHB0</accession>
<dbReference type="KEGG" id="poj:PtoMrB4_34020"/>
<dbReference type="PANTHER" id="PTHR48081">
    <property type="entry name" value="AB HYDROLASE SUPERFAMILY PROTEIN C4A8.06C"/>
    <property type="match status" value="1"/>
</dbReference>
<keyword evidence="1 3" id="KW-0378">Hydrolase</keyword>
<dbReference type="EMBL" id="AP022642">
    <property type="protein sequence ID" value="BCA29425.1"/>
    <property type="molecule type" value="Genomic_DNA"/>
</dbReference>
<evidence type="ECO:0000259" key="2">
    <source>
        <dbReference type="Pfam" id="PF07859"/>
    </source>
</evidence>
<reference evidence="3 4" key="1">
    <citation type="journal article" date="2020" name="Microbiol. Resour. Announc.">
        <title>Complete genome sequence of Pseudomonas otitidis strain MrB4, isolated from Lake Biwa in Japan.</title>
        <authorList>
            <person name="Miyazaki K."/>
            <person name="Hase E."/>
            <person name="Maruya T."/>
        </authorList>
    </citation>
    <scope>NUCLEOTIDE SEQUENCE [LARGE SCALE GENOMIC DNA]</scope>
    <source>
        <strain evidence="3 4">MrB4</strain>
    </source>
</reference>